<dbReference type="HOGENOM" id="CLU_2500713_0_0_1"/>
<proteinExistence type="predicted"/>
<dbReference type="AlphaFoldDB" id="T1IA93"/>
<sequence>MAEAFAHLNENPRTHDRQGFPAHDGNWVIEKQHQMYQRPDCTVIPQRVEFLRTEQSLQPTYWRWMVLPAVRELKRVTFSFEQNEGR</sequence>
<dbReference type="Proteomes" id="UP000015103">
    <property type="component" value="Unassembled WGS sequence"/>
</dbReference>
<keyword evidence="2" id="KW-1185">Reference proteome</keyword>
<dbReference type="EnsemblMetazoa" id="RPRC013214-RA">
    <property type="protein sequence ID" value="RPRC013214-PA"/>
    <property type="gene ID" value="RPRC013214"/>
</dbReference>
<name>T1IA93_RHOPR</name>
<dbReference type="VEuPathDB" id="VectorBase:RPRC013214"/>
<protein>
    <submittedName>
        <fullName evidence="1">Uncharacterized protein</fullName>
    </submittedName>
</protein>
<reference evidence="1" key="1">
    <citation type="submission" date="2015-05" db="UniProtKB">
        <authorList>
            <consortium name="EnsemblMetazoa"/>
        </authorList>
    </citation>
    <scope>IDENTIFICATION</scope>
</reference>
<evidence type="ECO:0000313" key="1">
    <source>
        <dbReference type="EnsemblMetazoa" id="RPRC013214-PA"/>
    </source>
</evidence>
<dbReference type="EMBL" id="ACPB03013924">
    <property type="status" value="NOT_ANNOTATED_CDS"/>
    <property type="molecule type" value="Genomic_DNA"/>
</dbReference>
<evidence type="ECO:0000313" key="2">
    <source>
        <dbReference type="Proteomes" id="UP000015103"/>
    </source>
</evidence>
<organism evidence="1 2">
    <name type="scientific">Rhodnius prolixus</name>
    <name type="common">Triatomid bug</name>
    <dbReference type="NCBI Taxonomy" id="13249"/>
    <lineage>
        <taxon>Eukaryota</taxon>
        <taxon>Metazoa</taxon>
        <taxon>Ecdysozoa</taxon>
        <taxon>Arthropoda</taxon>
        <taxon>Hexapoda</taxon>
        <taxon>Insecta</taxon>
        <taxon>Pterygota</taxon>
        <taxon>Neoptera</taxon>
        <taxon>Paraneoptera</taxon>
        <taxon>Hemiptera</taxon>
        <taxon>Heteroptera</taxon>
        <taxon>Panheteroptera</taxon>
        <taxon>Cimicomorpha</taxon>
        <taxon>Reduviidae</taxon>
        <taxon>Triatominae</taxon>
        <taxon>Rhodnius</taxon>
    </lineage>
</organism>
<dbReference type="InParanoid" id="T1IA93"/>
<accession>T1IA93</accession>